<dbReference type="SMART" id="SM00256">
    <property type="entry name" value="FBOX"/>
    <property type="match status" value="1"/>
</dbReference>
<feature type="compositionally biased region" description="Low complexity" evidence="1">
    <location>
        <begin position="461"/>
        <end position="474"/>
    </location>
</feature>
<proteinExistence type="predicted"/>
<reference evidence="3 4" key="1">
    <citation type="submission" date="2019-10" db="EMBL/GenBank/DDBJ databases">
        <authorList>
            <person name="Palmer J.M."/>
        </authorList>
    </citation>
    <scope>NUCLEOTIDE SEQUENCE [LARGE SCALE GENOMIC DNA]</scope>
    <source>
        <strain evidence="3 4">TWF718</strain>
    </source>
</reference>
<feature type="compositionally biased region" description="Acidic residues" evidence="1">
    <location>
        <begin position="429"/>
        <end position="452"/>
    </location>
</feature>
<dbReference type="Gene3D" id="1.20.1280.50">
    <property type="match status" value="1"/>
</dbReference>
<sequence>MHPPTKNMAPITSLPTEILLEVFKDTGLTATDLCRCSSTCRKFRDIAGLTNFTVDYVFKVDHTSQSGWKLIRCLLLNPKLGERIRSLQLSWHRRRRRDDTTWTLKWDWTEEELAGIAEICKRWKLNESLYTAIKYGLNSEALLPLLLCLTPNLVSLDVGDVGHDMISDEYGHTIHDAVRIYNHCMGGTETASVPEYPSAFDESSLKEWFKSGGARYTPRGRVSEPISSIPWIYSAFVPDSWPAGLSNLKEFSHGGSNSNALRYRPRSLNFWPNQNLPLILQLPSLETLKLTHINALMGAPIEWIGPKPAHKLKRLELYHYRFYRMDFETVARLTGGHLESVVCVLSDENFTPWDMSPQEKIRVITDYFQENSKDTLERDKISVTRSYKGFFDNFQFIGAEHLALSRQIAPNVGTGADEYSECDLFNGVSEDEEDEEENAEEDGGEDGEDYNGDDGNGGRNVNGRRNTGRNEGVI</sequence>
<feature type="region of interest" description="Disordered" evidence="1">
    <location>
        <begin position="427"/>
        <end position="474"/>
    </location>
</feature>
<comment type="caution">
    <text evidence="3">The sequence shown here is derived from an EMBL/GenBank/DDBJ whole genome shotgun (WGS) entry which is preliminary data.</text>
</comment>
<organism evidence="3 4">
    <name type="scientific">Orbilia javanica</name>
    <dbReference type="NCBI Taxonomy" id="47235"/>
    <lineage>
        <taxon>Eukaryota</taxon>
        <taxon>Fungi</taxon>
        <taxon>Dikarya</taxon>
        <taxon>Ascomycota</taxon>
        <taxon>Pezizomycotina</taxon>
        <taxon>Orbiliomycetes</taxon>
        <taxon>Orbiliales</taxon>
        <taxon>Orbiliaceae</taxon>
        <taxon>Orbilia</taxon>
    </lineage>
</organism>
<dbReference type="EMBL" id="JAVHNR010000006">
    <property type="protein sequence ID" value="KAK6339397.1"/>
    <property type="molecule type" value="Genomic_DNA"/>
</dbReference>
<evidence type="ECO:0000256" key="1">
    <source>
        <dbReference type="SAM" id="MobiDB-lite"/>
    </source>
</evidence>
<dbReference type="SUPFAM" id="SSF81383">
    <property type="entry name" value="F-box domain"/>
    <property type="match status" value="1"/>
</dbReference>
<feature type="domain" description="F-box" evidence="2">
    <location>
        <begin position="14"/>
        <end position="56"/>
    </location>
</feature>
<protein>
    <recommendedName>
        <fullName evidence="2">F-box domain-containing protein</fullName>
    </recommendedName>
</protein>
<evidence type="ECO:0000313" key="3">
    <source>
        <dbReference type="EMBL" id="KAK6339397.1"/>
    </source>
</evidence>
<dbReference type="InterPro" id="IPR036047">
    <property type="entry name" value="F-box-like_dom_sf"/>
</dbReference>
<keyword evidence="4" id="KW-1185">Reference proteome</keyword>
<name>A0AAN8RC26_9PEZI</name>
<dbReference type="Pfam" id="PF12937">
    <property type="entry name" value="F-box-like"/>
    <property type="match status" value="1"/>
</dbReference>
<dbReference type="CDD" id="cd09917">
    <property type="entry name" value="F-box_SF"/>
    <property type="match status" value="1"/>
</dbReference>
<accession>A0AAN8RC26</accession>
<evidence type="ECO:0000259" key="2">
    <source>
        <dbReference type="SMART" id="SM00256"/>
    </source>
</evidence>
<dbReference type="AlphaFoldDB" id="A0AAN8RC26"/>
<gene>
    <name evidence="3" type="ORF">TWF718_008816</name>
</gene>
<evidence type="ECO:0000313" key="4">
    <source>
        <dbReference type="Proteomes" id="UP001313282"/>
    </source>
</evidence>
<dbReference type="InterPro" id="IPR001810">
    <property type="entry name" value="F-box_dom"/>
</dbReference>
<dbReference type="Proteomes" id="UP001313282">
    <property type="component" value="Unassembled WGS sequence"/>
</dbReference>